<evidence type="ECO:0000256" key="8">
    <source>
        <dbReference type="ARBA" id="ARBA00022832"/>
    </source>
</evidence>
<dbReference type="UniPathway" id="UPA00659"/>
<dbReference type="Pfam" id="PF22622">
    <property type="entry name" value="MFE-2_hydrat-2_N"/>
    <property type="match status" value="1"/>
</dbReference>
<keyword evidence="11" id="KW-0443">Lipid metabolism</keyword>
<dbReference type="GO" id="GO:0006635">
    <property type="term" value="P:fatty acid beta-oxidation"/>
    <property type="evidence" value="ECO:0007669"/>
    <property type="project" value="UniProtKB-UniPathway"/>
</dbReference>
<dbReference type="Proteomes" id="UP000558688">
    <property type="component" value="Unassembled WGS sequence"/>
</dbReference>
<feature type="domain" description="Ketoreductase" evidence="17">
    <location>
        <begin position="8"/>
        <end position="211"/>
    </location>
</feature>
<evidence type="ECO:0000313" key="19">
    <source>
        <dbReference type="Proteomes" id="UP000558688"/>
    </source>
</evidence>
<keyword evidence="8" id="KW-0276">Fatty acid metabolism</keyword>
<dbReference type="InterPro" id="IPR020904">
    <property type="entry name" value="Sc_DH/Rdtase_CS"/>
</dbReference>
<comment type="subcellular location">
    <subcellularLocation>
        <location evidence="2">Peroxisome</location>
    </subcellularLocation>
</comment>
<name>A0A8H5ENA5_FUSOX</name>
<dbReference type="Pfam" id="PF01575">
    <property type="entry name" value="MaoC_dehydratas"/>
    <property type="match status" value="1"/>
</dbReference>
<evidence type="ECO:0000256" key="9">
    <source>
        <dbReference type="ARBA" id="ARBA00022857"/>
    </source>
</evidence>
<keyword evidence="12" id="KW-0576">Peroxisome</keyword>
<keyword evidence="10" id="KW-0560">Oxidoreductase</keyword>
<evidence type="ECO:0000256" key="7">
    <source>
        <dbReference type="ARBA" id="ARBA00022827"/>
    </source>
</evidence>
<evidence type="ECO:0000256" key="10">
    <source>
        <dbReference type="ARBA" id="ARBA00023002"/>
    </source>
</evidence>
<dbReference type="GO" id="GO:0004300">
    <property type="term" value="F:enoyl-CoA hydratase activity"/>
    <property type="evidence" value="ECO:0007669"/>
    <property type="project" value="UniProtKB-ARBA"/>
</dbReference>
<keyword evidence="6" id="KW-0285">Flavoprotein</keyword>
<dbReference type="SMART" id="SM00822">
    <property type="entry name" value="PKS_KR"/>
    <property type="match status" value="1"/>
</dbReference>
<dbReference type="Gene3D" id="3.40.50.720">
    <property type="entry name" value="NAD(P)-binding Rossmann-like Domain"/>
    <property type="match status" value="2"/>
</dbReference>
<comment type="pathway">
    <text evidence="3">Lipid metabolism; fatty acid beta-oxidation.</text>
</comment>
<comment type="similarity">
    <text evidence="5">Belongs to the acyl-CoA dehydrogenase family.</text>
</comment>
<dbReference type="EMBL" id="JAAFOW010000343">
    <property type="protein sequence ID" value="KAF5266778.1"/>
    <property type="molecule type" value="Genomic_DNA"/>
</dbReference>
<dbReference type="SUPFAM" id="SSF54637">
    <property type="entry name" value="Thioesterase/thiol ester dehydrase-isomerase"/>
    <property type="match status" value="2"/>
</dbReference>
<dbReference type="GO" id="GO:0005777">
    <property type="term" value="C:peroxisome"/>
    <property type="evidence" value="ECO:0007669"/>
    <property type="project" value="UniProtKB-SubCell"/>
</dbReference>
<dbReference type="FunFam" id="3.40.50.720:FF:000084">
    <property type="entry name" value="Short-chain dehydrogenase reductase"/>
    <property type="match status" value="1"/>
</dbReference>
<feature type="compositionally biased region" description="Polar residues" evidence="16">
    <location>
        <begin position="1491"/>
        <end position="1508"/>
    </location>
</feature>
<dbReference type="InterPro" id="IPR057326">
    <property type="entry name" value="KR_dom"/>
</dbReference>
<dbReference type="PRINTS" id="PR00080">
    <property type="entry name" value="SDRFAMILY"/>
</dbReference>
<dbReference type="PANTHER" id="PTHR45024:SF2">
    <property type="entry name" value="SCP2 DOMAIN-CONTAINING PROTEIN"/>
    <property type="match status" value="1"/>
</dbReference>
<evidence type="ECO:0000256" key="14">
    <source>
        <dbReference type="ARBA" id="ARBA00023239"/>
    </source>
</evidence>
<evidence type="ECO:0000256" key="16">
    <source>
        <dbReference type="SAM" id="MobiDB-lite"/>
    </source>
</evidence>
<evidence type="ECO:0000256" key="4">
    <source>
        <dbReference type="ARBA" id="ARBA00006484"/>
    </source>
</evidence>
<dbReference type="CDD" id="cd05353">
    <property type="entry name" value="hydroxyacyl-CoA-like_DH_SDR_c-like"/>
    <property type="match status" value="2"/>
</dbReference>
<evidence type="ECO:0000256" key="15">
    <source>
        <dbReference type="ARBA" id="ARBA00023242"/>
    </source>
</evidence>
<dbReference type="SUPFAM" id="SSF47203">
    <property type="entry name" value="Acyl-CoA dehydrogenase C-terminal domain-like"/>
    <property type="match status" value="1"/>
</dbReference>
<comment type="caution">
    <text evidence="18">The sequence shown here is derived from an EMBL/GenBank/DDBJ whole genome shotgun (WGS) entry which is preliminary data.</text>
</comment>
<dbReference type="GO" id="GO:0003677">
    <property type="term" value="F:DNA binding"/>
    <property type="evidence" value="ECO:0007669"/>
    <property type="project" value="InterPro"/>
</dbReference>
<dbReference type="SUPFAM" id="SSF56645">
    <property type="entry name" value="Acyl-CoA dehydrogenase NM domain-like"/>
    <property type="match status" value="1"/>
</dbReference>
<evidence type="ECO:0000256" key="11">
    <source>
        <dbReference type="ARBA" id="ARBA00023098"/>
    </source>
</evidence>
<evidence type="ECO:0000259" key="17">
    <source>
        <dbReference type="SMART" id="SM00822"/>
    </source>
</evidence>
<dbReference type="InterPro" id="IPR046373">
    <property type="entry name" value="Acyl-CoA_Oxase/DH_mid-dom_sf"/>
</dbReference>
<dbReference type="InterPro" id="IPR007219">
    <property type="entry name" value="XnlR_reg_dom"/>
</dbReference>
<dbReference type="CDD" id="cd12148">
    <property type="entry name" value="fungal_TF_MHR"/>
    <property type="match status" value="1"/>
</dbReference>
<proteinExistence type="inferred from homology"/>
<dbReference type="InterPro" id="IPR009100">
    <property type="entry name" value="AcylCoA_DH/oxidase_NM_dom_sf"/>
</dbReference>
<dbReference type="GO" id="GO:0016853">
    <property type="term" value="F:isomerase activity"/>
    <property type="evidence" value="ECO:0007669"/>
    <property type="project" value="UniProtKB-KW"/>
</dbReference>
<dbReference type="Pfam" id="PF02770">
    <property type="entry name" value="Acyl-CoA_dh_M"/>
    <property type="match status" value="1"/>
</dbReference>
<dbReference type="InterPro" id="IPR029069">
    <property type="entry name" value="HotDog_dom_sf"/>
</dbReference>
<keyword evidence="9" id="KW-0521">NADP</keyword>
<dbReference type="GO" id="GO:0008270">
    <property type="term" value="F:zinc ion binding"/>
    <property type="evidence" value="ECO:0007669"/>
    <property type="project" value="InterPro"/>
</dbReference>
<evidence type="ECO:0000256" key="2">
    <source>
        <dbReference type="ARBA" id="ARBA00004275"/>
    </source>
</evidence>
<dbReference type="PRINTS" id="PR00081">
    <property type="entry name" value="GDHRDH"/>
</dbReference>
<accession>A0A8H5ENA5</accession>
<evidence type="ECO:0000256" key="1">
    <source>
        <dbReference type="ARBA" id="ARBA00001974"/>
    </source>
</evidence>
<dbReference type="Pfam" id="PF00106">
    <property type="entry name" value="adh_short"/>
    <property type="match status" value="2"/>
</dbReference>
<dbReference type="InterPro" id="IPR037069">
    <property type="entry name" value="AcylCoA_DH/ox_N_sf"/>
</dbReference>
<evidence type="ECO:0000256" key="13">
    <source>
        <dbReference type="ARBA" id="ARBA00023235"/>
    </source>
</evidence>
<dbReference type="Gene3D" id="1.20.140.10">
    <property type="entry name" value="Butyryl-CoA Dehydrogenase, subunit A, domain 3"/>
    <property type="match status" value="1"/>
</dbReference>
<dbReference type="InterPro" id="IPR036291">
    <property type="entry name" value="NAD(P)-bd_dom_sf"/>
</dbReference>
<dbReference type="SUPFAM" id="SSF51735">
    <property type="entry name" value="NAD(P)-binding Rossmann-fold domains"/>
    <property type="match status" value="2"/>
</dbReference>
<dbReference type="GO" id="GO:0050660">
    <property type="term" value="F:flavin adenine dinucleotide binding"/>
    <property type="evidence" value="ECO:0007669"/>
    <property type="project" value="InterPro"/>
</dbReference>
<evidence type="ECO:0000313" key="18">
    <source>
        <dbReference type="EMBL" id="KAF5266778.1"/>
    </source>
</evidence>
<dbReference type="PROSITE" id="PS00061">
    <property type="entry name" value="ADH_SHORT"/>
    <property type="match status" value="2"/>
</dbReference>
<dbReference type="Gene3D" id="3.10.129.10">
    <property type="entry name" value="Hotdog Thioesterase"/>
    <property type="match status" value="2"/>
</dbReference>
<evidence type="ECO:0000256" key="6">
    <source>
        <dbReference type="ARBA" id="ARBA00022630"/>
    </source>
</evidence>
<dbReference type="Gene3D" id="1.10.540.10">
    <property type="entry name" value="Acyl-CoA dehydrogenase/oxidase, N-terminal domain"/>
    <property type="match status" value="1"/>
</dbReference>
<dbReference type="CDD" id="cd03448">
    <property type="entry name" value="HDE_HSD"/>
    <property type="match status" value="1"/>
</dbReference>
<dbReference type="Gene3D" id="2.40.110.10">
    <property type="entry name" value="Butyryl-CoA Dehydrogenase, subunit A, domain 2"/>
    <property type="match status" value="1"/>
</dbReference>
<dbReference type="InterPro" id="IPR002539">
    <property type="entry name" value="MaoC-like_dom"/>
</dbReference>
<keyword evidence="7" id="KW-0274">FAD</keyword>
<dbReference type="FunFam" id="1.20.140.10:FF:000037">
    <property type="entry name" value="Similar to acyl-CoA dehydrogenase"/>
    <property type="match status" value="1"/>
</dbReference>
<dbReference type="GO" id="GO:0016627">
    <property type="term" value="F:oxidoreductase activity, acting on the CH-CH group of donors"/>
    <property type="evidence" value="ECO:0007669"/>
    <property type="project" value="InterPro"/>
</dbReference>
<dbReference type="InterPro" id="IPR002347">
    <property type="entry name" value="SDR_fam"/>
</dbReference>
<reference evidence="18" key="1">
    <citation type="submission" date="2020-02" db="EMBL/GenBank/DDBJ databases">
        <title>Identification and distribution of gene clusters putatively required for synthesis of sphingolipid metabolism inhibitors in phylogenetically diverse species of the filamentous fungus Fusarium.</title>
        <authorList>
            <person name="Kim H.-S."/>
            <person name="Busman M."/>
            <person name="Brown D.W."/>
            <person name="Divon H."/>
            <person name="Uhlig S."/>
            <person name="Proctor R.H."/>
        </authorList>
    </citation>
    <scope>NUCLEOTIDE SEQUENCE [LARGE SCALE GENOMIC DNA]</scope>
    <source>
        <strain evidence="18">NRRL 39464</strain>
    </source>
</reference>
<gene>
    <name evidence="18" type="ORF">FOXYS1_2390</name>
</gene>
<protein>
    <recommendedName>
        <fullName evidence="17">Ketoreductase domain-containing protein</fullName>
    </recommendedName>
</protein>
<evidence type="ECO:0000256" key="12">
    <source>
        <dbReference type="ARBA" id="ARBA00023140"/>
    </source>
</evidence>
<keyword evidence="13" id="KW-0413">Isomerase</keyword>
<dbReference type="GO" id="GO:0006351">
    <property type="term" value="P:DNA-templated transcription"/>
    <property type="evidence" value="ECO:0007669"/>
    <property type="project" value="InterPro"/>
</dbReference>
<dbReference type="FunFam" id="3.40.50.720:FF:000410">
    <property type="entry name" value="Peroxisomal multifunctional beta-oxidation protein"/>
    <property type="match status" value="1"/>
</dbReference>
<comment type="similarity">
    <text evidence="4">Belongs to the short-chain dehydrogenases/reductases (SDR) family.</text>
</comment>
<sequence>MNLRYDRQVVVVTGAGSGLGKAYAKFFAARGASVVVNDLGTSLRGVGQGSKARGTLTLLACFAANLRKTQSADAVVSEIVAEGSNAVADHHSVEDGAAIVQTAISSFGRIDILINNAGILRDVSFKNMTDADWDSVQAVHMRGVYKTTQAAWIHFRKQKFGRVILTSSAAGLYGNFGQCNYAAAKSGMIGLGETLAKEGLKYNILTNIIAPVAASRMTATVMPPDLLQHLTPEWVVPLVAVLSHQSNTSENGSIFEVGAGHVSKIRWERSKGAILRCDETLTPGAVLGKWDEINDFTNPDYPTTTANLVELLKHAQNLPPNRQQDEVRFDGRVAVVTGGGAGLGRAYCLGLAKLGASIVVNDWKDPQSVVNEIKSLGGVAVPDNHSVEDGDAVIDTAIRALGRIDILINNAGILRDKAFQNMTDKMWDDVNNIHLRATYKCARAAYPYMVKQKYGRIVNTTSTSGTYGNYGQANYAAAKTAIVGFSRALAIEGRKNNIVVNCISPSAGTNLTKGVLPEEVVRSRKPEYVAAMVLLLSSDKVPSDASGTIFEAGCGWQAVTRYQRSDGYDFPVDSPLTPELLLEKWRDIVSFTPGKTSTPTNAADTRQRIMANIARLDKSSSGSQRWLKAIEKAKNAKTQPTEMSFVDKDIILYNLSIGASISQLPWVFEKHPDFEVIPSFGVIPGTTAARPFDLKDLVPNFSYKRLLHGEHYLEIHRFPIPAVGTFVSESKLIDILDKGKAAVAIIGTATCDKTTGEKIFYNELTLFLRGAGGFGGSPTRSDRNKGTAVHAIPEGEPDQVVEEKTSRDQAALYRLNGDRNPLHIDPTASAAGGFETPILHGLCSFGIATKHVVSTYGPIFSIKVRFAGTIEPGQSLKTKMWLQGKDVIFETEVKETGKSFLSRLDSFIHETILPLQKRDDNDRFFDYRREASRTQWHNQGLPTEEWERLLQHTKRLADTAGFYRFASPREFGGSGEASMNLYMCATRYHLSSHPEYGGGVSLANDLQSEHSIVGNMPFVILIYHYGTEKQKQDLIPASINGQIRATFGLTEINHGSDATHMETTAKAVTLSSGEEGYRINGNKKWQTGMHHANYCVVFARTSGKVGDASGITAFLVPRNSPGVTVASYEWTLNMPTDHATVLFKDVLVPASAILGPRDNGLAIAQTFTHENRIRQAASSCGAARYCIQKSVEYANNRNVFGKPLSINQAIQWPLVELSTQEEMLRLLILRTAVEMDDVTAQAKQDGKAPWVAIEKRLGHKIGMCNYYANRLACEAADRAMQIHGGDGYSRHYPFEHIWRHFRRYRITEGSEEVQMRKIAAYLFGYKNTGEKAERTKFYHSSFKSSFRTKRVIIAYIHTYSKQSNATSLSSYEHHVKSQFKVFPVQQRADDNCDPHRTSGPQSSNDYAWCQKAASVDSMSSMQEAKNGHTCVIKTKRRGASKETRVLVMKDLEASSAEIYRPISPSQYLDLDQNQHILPTLCPVAAATDAYSTPETENSVPLTDYGNKSPTPPADDTWSKSQRPAPRLSTHAERELLSDDNIPSSCQARLPKRRQKFPWITGGFMLFPFYHFIKHPSSREVDSEVARLLEQRGCLHVPTKPILEEFVNNYFLYFHPLVPLLDEQRFWASYSEQADSNGYVSLFVLQAMLFVSSPTLFDLQSTLGDQDRAQGAIMLTYRTISFMDKKPLYWLSIATHYAKSADTHRHQEKQDTREGALLKRLWWCCVLRDRILALALRQSPLLSPTAYNCPELSAADFAHEIGTSLVYDGIVKRLIVQIAIALGDLGTLLSEIPPAPSLTKVRELCRDEIEDLTMRLDKWYDKTYAMFKLPTLITGAHESLILFSNVLCTYYQCLMTALQKHHSIITHYSAGIFSRENSLTIRQMQELLRIKVSAAVCANSDGDTQRDLDAHLDVMNQFNHLYDNATSTIKYIRGIVEHIKISVPLPTYTASSHGADEHVVRPATLIEESWSSDTWTDMLLKDPRMYLRIALAVEFSLARGRCPAEEDFPQWLREHRRHEDEPYSHSSSTRGNSHLNSVFFSEAMEDFADDDQEVL</sequence>
<dbReference type="InterPro" id="IPR006091">
    <property type="entry name" value="Acyl-CoA_Oxase/DH_mid-dom"/>
</dbReference>
<dbReference type="InterPro" id="IPR051687">
    <property type="entry name" value="Peroxisomal_Beta-Oxidation"/>
</dbReference>
<dbReference type="InterPro" id="IPR036250">
    <property type="entry name" value="AcylCo_DH-like_C"/>
</dbReference>
<dbReference type="InterPro" id="IPR009075">
    <property type="entry name" value="AcylCo_DH/oxidase_C"/>
</dbReference>
<evidence type="ECO:0000256" key="5">
    <source>
        <dbReference type="ARBA" id="ARBA00009347"/>
    </source>
</evidence>
<organism evidence="18 19">
    <name type="scientific">Fusarium oxysporum</name>
    <name type="common">Fusarium vascular wilt</name>
    <dbReference type="NCBI Taxonomy" id="5507"/>
    <lineage>
        <taxon>Eukaryota</taxon>
        <taxon>Fungi</taxon>
        <taxon>Dikarya</taxon>
        <taxon>Ascomycota</taxon>
        <taxon>Pezizomycotina</taxon>
        <taxon>Sordariomycetes</taxon>
        <taxon>Hypocreomycetidae</taxon>
        <taxon>Hypocreales</taxon>
        <taxon>Nectriaceae</taxon>
        <taxon>Fusarium</taxon>
        <taxon>Fusarium oxysporum species complex</taxon>
    </lineage>
</organism>
<feature type="region of interest" description="Disordered" evidence="16">
    <location>
        <begin position="1491"/>
        <end position="1527"/>
    </location>
</feature>
<keyword evidence="15" id="KW-0539">Nucleus</keyword>
<evidence type="ECO:0000256" key="3">
    <source>
        <dbReference type="ARBA" id="ARBA00005005"/>
    </source>
</evidence>
<dbReference type="CDD" id="cd00567">
    <property type="entry name" value="ACAD"/>
    <property type="match status" value="1"/>
</dbReference>
<dbReference type="Pfam" id="PF00441">
    <property type="entry name" value="Acyl-CoA_dh_1"/>
    <property type="match status" value="1"/>
</dbReference>
<dbReference type="Pfam" id="PF04082">
    <property type="entry name" value="Fungal_trans"/>
    <property type="match status" value="1"/>
</dbReference>
<comment type="cofactor">
    <cofactor evidence="1">
        <name>FAD</name>
        <dbReference type="ChEBI" id="CHEBI:57692"/>
    </cofactor>
</comment>
<keyword evidence="14" id="KW-0456">Lyase</keyword>
<dbReference type="InterPro" id="IPR054357">
    <property type="entry name" value="MFE-2_N"/>
</dbReference>
<dbReference type="PANTHER" id="PTHR45024">
    <property type="entry name" value="DEHYDROGENASES, SHORT CHAIN"/>
    <property type="match status" value="1"/>
</dbReference>